<organism evidence="3 4">
    <name type="scientific">Teratosphaeria nubilosa</name>
    <dbReference type="NCBI Taxonomy" id="161662"/>
    <lineage>
        <taxon>Eukaryota</taxon>
        <taxon>Fungi</taxon>
        <taxon>Dikarya</taxon>
        <taxon>Ascomycota</taxon>
        <taxon>Pezizomycotina</taxon>
        <taxon>Dothideomycetes</taxon>
        <taxon>Dothideomycetidae</taxon>
        <taxon>Mycosphaerellales</taxon>
        <taxon>Teratosphaeriaceae</taxon>
        <taxon>Teratosphaeria</taxon>
    </lineage>
</organism>
<proteinExistence type="predicted"/>
<feature type="signal peptide" evidence="2">
    <location>
        <begin position="1"/>
        <end position="19"/>
    </location>
</feature>
<protein>
    <submittedName>
        <fullName evidence="3">Uncharacterized protein</fullName>
    </submittedName>
</protein>
<feature type="transmembrane region" description="Helical" evidence="1">
    <location>
        <begin position="76"/>
        <end position="104"/>
    </location>
</feature>
<feature type="chain" id="PRO_5026321852" evidence="2">
    <location>
        <begin position="20"/>
        <end position="130"/>
    </location>
</feature>
<sequence>MHHHTFHLFCVIWYGGVSCLLLPVTPFTSAAAGFEIENWRFDLRLEIRLGKPVWSSGRRGGTGGAGHAYNLYGVGFLLLLDGCVGGFFFFACLRVFCFGLVWLVEIEGAAFGVFDLECFVVRTMKWGAEI</sequence>
<keyword evidence="4" id="KW-1185">Reference proteome</keyword>
<evidence type="ECO:0000256" key="2">
    <source>
        <dbReference type="SAM" id="SignalP"/>
    </source>
</evidence>
<keyword evidence="1" id="KW-0812">Transmembrane</keyword>
<dbReference type="Proteomes" id="UP000799436">
    <property type="component" value="Unassembled WGS sequence"/>
</dbReference>
<evidence type="ECO:0000313" key="4">
    <source>
        <dbReference type="Proteomes" id="UP000799436"/>
    </source>
</evidence>
<name>A0A6G1L9A9_9PEZI</name>
<evidence type="ECO:0000313" key="3">
    <source>
        <dbReference type="EMBL" id="KAF2769436.1"/>
    </source>
</evidence>
<evidence type="ECO:0000256" key="1">
    <source>
        <dbReference type="SAM" id="Phobius"/>
    </source>
</evidence>
<dbReference type="AlphaFoldDB" id="A0A6G1L9A9"/>
<dbReference type="EMBL" id="ML995834">
    <property type="protein sequence ID" value="KAF2769436.1"/>
    <property type="molecule type" value="Genomic_DNA"/>
</dbReference>
<reference evidence="3" key="1">
    <citation type="journal article" date="2020" name="Stud. Mycol.">
        <title>101 Dothideomycetes genomes: a test case for predicting lifestyles and emergence of pathogens.</title>
        <authorList>
            <person name="Haridas S."/>
            <person name="Albert R."/>
            <person name="Binder M."/>
            <person name="Bloem J."/>
            <person name="Labutti K."/>
            <person name="Salamov A."/>
            <person name="Andreopoulos B."/>
            <person name="Baker S."/>
            <person name="Barry K."/>
            <person name="Bills G."/>
            <person name="Bluhm B."/>
            <person name="Cannon C."/>
            <person name="Castanera R."/>
            <person name="Culley D."/>
            <person name="Daum C."/>
            <person name="Ezra D."/>
            <person name="Gonzalez J."/>
            <person name="Henrissat B."/>
            <person name="Kuo A."/>
            <person name="Liang C."/>
            <person name="Lipzen A."/>
            <person name="Lutzoni F."/>
            <person name="Magnuson J."/>
            <person name="Mondo S."/>
            <person name="Nolan M."/>
            <person name="Ohm R."/>
            <person name="Pangilinan J."/>
            <person name="Park H.-J."/>
            <person name="Ramirez L."/>
            <person name="Alfaro M."/>
            <person name="Sun H."/>
            <person name="Tritt A."/>
            <person name="Yoshinaga Y."/>
            <person name="Zwiers L.-H."/>
            <person name="Turgeon B."/>
            <person name="Goodwin S."/>
            <person name="Spatafora J."/>
            <person name="Crous P."/>
            <person name="Grigoriev I."/>
        </authorList>
    </citation>
    <scope>NUCLEOTIDE SEQUENCE</scope>
    <source>
        <strain evidence="3">CBS 116005</strain>
    </source>
</reference>
<keyword evidence="1" id="KW-1133">Transmembrane helix</keyword>
<accession>A0A6G1L9A9</accession>
<keyword evidence="1" id="KW-0472">Membrane</keyword>
<keyword evidence="2" id="KW-0732">Signal</keyword>
<gene>
    <name evidence="3" type="ORF">EJ03DRAFT_97196</name>
</gene>